<protein>
    <submittedName>
        <fullName evidence="1">Uncharacterized protein</fullName>
    </submittedName>
</protein>
<gene>
    <name evidence="1" type="ORF">TNCV_1408561</name>
</gene>
<reference evidence="1" key="1">
    <citation type="submission" date="2020-08" db="EMBL/GenBank/DDBJ databases">
        <title>Multicomponent nature underlies the extraordinary mechanical properties of spider dragline silk.</title>
        <authorList>
            <person name="Kono N."/>
            <person name="Nakamura H."/>
            <person name="Mori M."/>
            <person name="Yoshida Y."/>
            <person name="Ohtoshi R."/>
            <person name="Malay A.D."/>
            <person name="Moran D.A.P."/>
            <person name="Tomita M."/>
            <person name="Numata K."/>
            <person name="Arakawa K."/>
        </authorList>
    </citation>
    <scope>NUCLEOTIDE SEQUENCE</scope>
</reference>
<sequence length="170" mass="19781">MLANMHSDEYLLQLMESFENKNINSDGSHPKTDEASNVYRNNFEKNESSGAHKTIEGIDLHYRNHLGCYHPCYRFTHTELADMHMIYGLAEQHSDCIAQAEHQRDCIVKGIQRKIHRTDRCLLICITIFVNMDHYEVLVIVRAGTSDELLAWNKMCRDTVRGIRVPEYEP</sequence>
<dbReference type="Proteomes" id="UP000887159">
    <property type="component" value="Unassembled WGS sequence"/>
</dbReference>
<dbReference type="AlphaFoldDB" id="A0A8X6UWG6"/>
<proteinExistence type="predicted"/>
<evidence type="ECO:0000313" key="1">
    <source>
        <dbReference type="EMBL" id="GFX86657.1"/>
    </source>
</evidence>
<name>A0A8X6UWG6_TRICX</name>
<evidence type="ECO:0000313" key="2">
    <source>
        <dbReference type="Proteomes" id="UP000887159"/>
    </source>
</evidence>
<accession>A0A8X6UWG6</accession>
<comment type="caution">
    <text evidence="1">The sequence shown here is derived from an EMBL/GenBank/DDBJ whole genome shotgun (WGS) entry which is preliminary data.</text>
</comment>
<keyword evidence="2" id="KW-1185">Reference proteome</keyword>
<organism evidence="1 2">
    <name type="scientific">Trichonephila clavipes</name>
    <name type="common">Golden silk orbweaver</name>
    <name type="synonym">Nephila clavipes</name>
    <dbReference type="NCBI Taxonomy" id="2585209"/>
    <lineage>
        <taxon>Eukaryota</taxon>
        <taxon>Metazoa</taxon>
        <taxon>Ecdysozoa</taxon>
        <taxon>Arthropoda</taxon>
        <taxon>Chelicerata</taxon>
        <taxon>Arachnida</taxon>
        <taxon>Araneae</taxon>
        <taxon>Araneomorphae</taxon>
        <taxon>Entelegynae</taxon>
        <taxon>Araneoidea</taxon>
        <taxon>Nephilidae</taxon>
        <taxon>Trichonephila</taxon>
    </lineage>
</organism>
<dbReference type="EMBL" id="BMAU01021013">
    <property type="protein sequence ID" value="GFX86657.1"/>
    <property type="molecule type" value="Genomic_DNA"/>
</dbReference>